<keyword evidence="8 17" id="KW-0675">Receptor</keyword>
<gene>
    <name evidence="17" type="ORF">GF068_27340</name>
</gene>
<dbReference type="Pfam" id="PF07715">
    <property type="entry name" value="Plug"/>
    <property type="match status" value="1"/>
</dbReference>
<dbReference type="PANTHER" id="PTHR30069">
    <property type="entry name" value="TONB-DEPENDENT OUTER MEMBRANE RECEPTOR"/>
    <property type="match status" value="1"/>
</dbReference>
<dbReference type="PROSITE" id="PS50005">
    <property type="entry name" value="TPR"/>
    <property type="match status" value="1"/>
</dbReference>
<proteinExistence type="inferred from homology"/>
<dbReference type="Gene3D" id="1.25.40.10">
    <property type="entry name" value="Tetratricopeptide repeat domain"/>
    <property type="match status" value="1"/>
</dbReference>
<dbReference type="InterPro" id="IPR011990">
    <property type="entry name" value="TPR-like_helical_dom_sf"/>
</dbReference>
<keyword evidence="6 12" id="KW-0798">TonB box</keyword>
<dbReference type="Pfam" id="PF08308">
    <property type="entry name" value="PEGA"/>
    <property type="match status" value="2"/>
</dbReference>
<keyword evidence="10" id="KW-0802">TPR repeat</keyword>
<dbReference type="InterPro" id="IPR012910">
    <property type="entry name" value="Plug_dom"/>
</dbReference>
<dbReference type="Gene3D" id="2.170.130.10">
    <property type="entry name" value="TonB-dependent receptor, plug domain"/>
    <property type="match status" value="1"/>
</dbReference>
<dbReference type="InterPro" id="IPR037066">
    <property type="entry name" value="Plug_dom_sf"/>
</dbReference>
<evidence type="ECO:0000256" key="9">
    <source>
        <dbReference type="ARBA" id="ARBA00023237"/>
    </source>
</evidence>
<reference evidence="17 18" key="1">
    <citation type="submission" date="2019-10" db="EMBL/GenBank/DDBJ databases">
        <title>A soil myxobacterium in the family Polyangiaceae.</title>
        <authorList>
            <person name="Li Y."/>
            <person name="Wang J."/>
        </authorList>
    </citation>
    <scope>NUCLEOTIDE SEQUENCE [LARGE SCALE GENOMIC DNA]</scope>
    <source>
        <strain evidence="17 18">DSM 14734</strain>
    </source>
</reference>
<keyword evidence="5 13" id="KW-0732">Signal</keyword>
<accession>A0A6N7PTN3</accession>
<organism evidence="17 18">
    <name type="scientific">Polyangium spumosum</name>
    <dbReference type="NCBI Taxonomy" id="889282"/>
    <lineage>
        <taxon>Bacteria</taxon>
        <taxon>Pseudomonadati</taxon>
        <taxon>Myxococcota</taxon>
        <taxon>Polyangia</taxon>
        <taxon>Polyangiales</taxon>
        <taxon>Polyangiaceae</taxon>
        <taxon>Polyangium</taxon>
    </lineage>
</organism>
<feature type="domain" description="TonB-dependent receptor-like beta-barrel" evidence="14">
    <location>
        <begin position="561"/>
        <end position="928"/>
    </location>
</feature>
<keyword evidence="9 11" id="KW-0998">Cell outer membrane</keyword>
<dbReference type="GO" id="GO:0015344">
    <property type="term" value="F:siderophore uptake transmembrane transporter activity"/>
    <property type="evidence" value="ECO:0007669"/>
    <property type="project" value="TreeGrafter"/>
</dbReference>
<feature type="domain" description="TonB-dependent receptor plug" evidence="15">
    <location>
        <begin position="348"/>
        <end position="459"/>
    </location>
</feature>
<evidence type="ECO:0000313" key="17">
    <source>
        <dbReference type="EMBL" id="MRG95602.1"/>
    </source>
</evidence>
<evidence type="ECO:0000256" key="8">
    <source>
        <dbReference type="ARBA" id="ARBA00023170"/>
    </source>
</evidence>
<dbReference type="AlphaFoldDB" id="A0A6N7PTN3"/>
<evidence type="ECO:0000256" key="6">
    <source>
        <dbReference type="ARBA" id="ARBA00023077"/>
    </source>
</evidence>
<sequence>MSLARCFRAALGPVLAALLVLSGAGRASADGLADEAELHFQLGAADYQRGEYTSALEHFLLSNRLVPNRRVVFNIARSFEQLNKWPDAHRYYVDALAGETDPNAIEASKAAITRLAPYVAILDVVTDPPGATIYIDRKDLGSRGHAPRPLAVAEGKYRVIAELAGYEPATSEELVAKRGSATRVSLSLARIVGKVKVTVTGAPRAAVRVDAETGPPACFAPCELALPPGKHDLYATAEGATAPARPVNVVARETTAVSLTVRPPVGTVVVGTTEPGALVTVDGRAAGFSPAVLREVPAGPRKVRVSMPGHAPVEREVVVRQGEQVDLGTLDLVPLREVTAASRFAERIEDAPSSVTVIDRRELAAFGYPTIAEALRGVRGIAISNDRAYASASIRAIGQPNDYGSRVLVLSDGQALNDNLLNSSYIGSDARGDLHDIDRIEIVRGPGSLLYGAGAFSGIVNLVTRSREEPTGVHVGVGSYDGGVLRGRGGFHLRKGQDKGIWASGWGAHSDGFELEVPVTGAPQPFRARGVEAFRAGGTAGRAYWGPATLQWFVHHRTQASPVGGYATELGNPRTSFGDTRMMVEARFEPRLTQSLQLLVRAHANRYTYDGLYAFEGEVDNIETFAGTWMGGEARLVYSPSPRLRVTVGGEGQWHPEATLLGREDVNRATTEQYLEERRPYRFGAAYALAEGAPLSWLRLSGGLRIDVYSTFGAVFVPRMAIITRPAKGGTLKLMGGRAFRAPSIYEQLYNDNGQSHLKPRQDLDAEKIWSGELEYTQRFFEDWAALAAVHGSHIDGLIFTRPIDGGPTVEYANSSTGMLVLGADAEIRREWRKGWMLAATYGYQRATYLDPALSDPRVPNVPEHLAGFRGVVPIVPSIASLGLRATLEAPRLVAGGGATPTQVVADITVSGEVKSYGLRYVIGVYNLADRRVLVPVTDTFRSRTMPQNGRTFLVDLMGTY</sequence>
<evidence type="ECO:0000259" key="15">
    <source>
        <dbReference type="Pfam" id="PF07715"/>
    </source>
</evidence>
<keyword evidence="3 11" id="KW-1134">Transmembrane beta strand</keyword>
<dbReference type="GO" id="GO:0009279">
    <property type="term" value="C:cell outer membrane"/>
    <property type="evidence" value="ECO:0007669"/>
    <property type="project" value="UniProtKB-SubCell"/>
</dbReference>
<evidence type="ECO:0000256" key="7">
    <source>
        <dbReference type="ARBA" id="ARBA00023136"/>
    </source>
</evidence>
<dbReference type="Pfam" id="PF00593">
    <property type="entry name" value="TonB_dep_Rec_b-barrel"/>
    <property type="match status" value="1"/>
</dbReference>
<evidence type="ECO:0000256" key="2">
    <source>
        <dbReference type="ARBA" id="ARBA00022448"/>
    </source>
</evidence>
<evidence type="ECO:0000256" key="5">
    <source>
        <dbReference type="ARBA" id="ARBA00022729"/>
    </source>
</evidence>
<evidence type="ECO:0000256" key="13">
    <source>
        <dbReference type="SAM" id="SignalP"/>
    </source>
</evidence>
<keyword evidence="18" id="KW-1185">Reference proteome</keyword>
<evidence type="ECO:0000256" key="12">
    <source>
        <dbReference type="RuleBase" id="RU003357"/>
    </source>
</evidence>
<protein>
    <submittedName>
        <fullName evidence="17">TonB-dependent receptor</fullName>
    </submittedName>
</protein>
<dbReference type="InterPro" id="IPR000531">
    <property type="entry name" value="Beta-barrel_TonB"/>
</dbReference>
<evidence type="ECO:0000259" key="16">
    <source>
        <dbReference type="Pfam" id="PF08308"/>
    </source>
</evidence>
<dbReference type="RefSeq" id="WP_338046591.1">
    <property type="nucleotide sequence ID" value="NZ_WJIE01000008.1"/>
</dbReference>
<feature type="chain" id="PRO_5026837468" evidence="13">
    <location>
        <begin position="30"/>
        <end position="961"/>
    </location>
</feature>
<evidence type="ECO:0000256" key="4">
    <source>
        <dbReference type="ARBA" id="ARBA00022692"/>
    </source>
</evidence>
<dbReference type="SUPFAM" id="SSF56935">
    <property type="entry name" value="Porins"/>
    <property type="match status" value="1"/>
</dbReference>
<name>A0A6N7PTN3_9BACT</name>
<dbReference type="GO" id="GO:0044718">
    <property type="term" value="P:siderophore transmembrane transport"/>
    <property type="evidence" value="ECO:0007669"/>
    <property type="project" value="TreeGrafter"/>
</dbReference>
<dbReference type="EMBL" id="WJIE01000008">
    <property type="protein sequence ID" value="MRG95602.1"/>
    <property type="molecule type" value="Genomic_DNA"/>
</dbReference>
<feature type="domain" description="PEGA" evidence="16">
    <location>
        <begin position="121"/>
        <end position="188"/>
    </location>
</feature>
<keyword evidence="2 11" id="KW-0813">Transport</keyword>
<evidence type="ECO:0000256" key="1">
    <source>
        <dbReference type="ARBA" id="ARBA00004571"/>
    </source>
</evidence>
<evidence type="ECO:0000259" key="14">
    <source>
        <dbReference type="Pfam" id="PF00593"/>
    </source>
</evidence>
<dbReference type="PANTHER" id="PTHR30069:SF29">
    <property type="entry name" value="HEMOGLOBIN AND HEMOGLOBIN-HAPTOGLOBIN-BINDING PROTEIN 1-RELATED"/>
    <property type="match status" value="1"/>
</dbReference>
<dbReference type="InterPro" id="IPR013229">
    <property type="entry name" value="PEGA"/>
</dbReference>
<dbReference type="InterPro" id="IPR019734">
    <property type="entry name" value="TPR_rpt"/>
</dbReference>
<comment type="caution">
    <text evidence="17">The sequence shown here is derived from an EMBL/GenBank/DDBJ whole genome shotgun (WGS) entry which is preliminary data.</text>
</comment>
<evidence type="ECO:0000313" key="18">
    <source>
        <dbReference type="Proteomes" id="UP000440224"/>
    </source>
</evidence>
<dbReference type="SUPFAM" id="SSF48452">
    <property type="entry name" value="TPR-like"/>
    <property type="match status" value="1"/>
</dbReference>
<evidence type="ECO:0000256" key="11">
    <source>
        <dbReference type="PROSITE-ProRule" id="PRU01360"/>
    </source>
</evidence>
<feature type="signal peptide" evidence="13">
    <location>
        <begin position="1"/>
        <end position="29"/>
    </location>
</feature>
<feature type="repeat" description="TPR" evidence="10">
    <location>
        <begin position="36"/>
        <end position="69"/>
    </location>
</feature>
<dbReference type="Gene3D" id="2.40.170.20">
    <property type="entry name" value="TonB-dependent receptor, beta-barrel domain"/>
    <property type="match status" value="1"/>
</dbReference>
<keyword evidence="4 11" id="KW-0812">Transmembrane</keyword>
<keyword evidence="7 11" id="KW-0472">Membrane</keyword>
<feature type="domain" description="PEGA" evidence="16">
    <location>
        <begin position="266"/>
        <end position="327"/>
    </location>
</feature>
<comment type="similarity">
    <text evidence="11 12">Belongs to the TonB-dependent receptor family.</text>
</comment>
<comment type="subcellular location">
    <subcellularLocation>
        <location evidence="1 11">Cell outer membrane</location>
        <topology evidence="1 11">Multi-pass membrane protein</topology>
    </subcellularLocation>
</comment>
<evidence type="ECO:0000256" key="3">
    <source>
        <dbReference type="ARBA" id="ARBA00022452"/>
    </source>
</evidence>
<dbReference type="Proteomes" id="UP000440224">
    <property type="component" value="Unassembled WGS sequence"/>
</dbReference>
<dbReference type="InterPro" id="IPR039426">
    <property type="entry name" value="TonB-dep_rcpt-like"/>
</dbReference>
<evidence type="ECO:0000256" key="10">
    <source>
        <dbReference type="PROSITE-ProRule" id="PRU00339"/>
    </source>
</evidence>
<dbReference type="InterPro" id="IPR036942">
    <property type="entry name" value="Beta-barrel_TonB_sf"/>
</dbReference>
<dbReference type="PROSITE" id="PS52016">
    <property type="entry name" value="TONB_DEPENDENT_REC_3"/>
    <property type="match status" value="1"/>
</dbReference>